<organism evidence="1 2">
    <name type="scientific">Glutamicibacter protophormiae</name>
    <name type="common">Brevibacterium protophormiae</name>
    <dbReference type="NCBI Taxonomy" id="37930"/>
    <lineage>
        <taxon>Bacteria</taxon>
        <taxon>Bacillati</taxon>
        <taxon>Actinomycetota</taxon>
        <taxon>Actinomycetes</taxon>
        <taxon>Micrococcales</taxon>
        <taxon>Micrococcaceae</taxon>
        <taxon>Glutamicibacter</taxon>
    </lineage>
</organism>
<name>A0ABS4XLC0_GLUPR</name>
<evidence type="ECO:0000313" key="1">
    <source>
        <dbReference type="EMBL" id="MBP2397294.1"/>
    </source>
</evidence>
<dbReference type="Proteomes" id="UP001195422">
    <property type="component" value="Unassembled WGS sequence"/>
</dbReference>
<sequence length="679" mass="73873">MQVQELLSLSDIARLAQVQRPVVTVWRSRSRGTETPFPEPARTVGSQDFFDAAEIVSWFKATGRGNNPEFDADAAAFSNIARDNFHSVSALLVLRQLWDRPFKGLGSEDLLDAADGIDPDDEFLYSELEAASDHLEFLAAYVDKLVDASYGALPALQSLVSDRFRATETAISRTAISAQARQLVARCALELSGVEMYFHEATHAGSDLIHELARSLDESAAAVIQQPAVTGSPSPEVRMALRRLKMLASANESLSLVKTRPGNQQVVHVAQFPSPGMPTTDPETILHEIDDLVLELGPAQGAVVIAPADVLIDAMPSKKSASIRGSILRMGRVRAAARLPQGHLLYKPRTAMALWVIGPEAKGLPLAERRIMLSNLSDLELDEQVIDDFATDIGASLIGDDALRSHAFRFAQWARASVVVASTGSLIPGKRNTNASAAVDSSSLAKRQVQLELALDHLNSSAKDRPELKIELRPRNIDELPSRDHRKGATPLGDLVSQGTIRLISGTRFTSQALDSVPSEGIKVWNAADLREGLPTSVVSYFDLAQAYDQAVLTKAGDVVFTAHGKPTAVVDHQGSHAVNYPVRILRIDSQESSGIMAEVLVKDINDAQHSNWRRWDIRRLPQDMVAPLESSLRIIEEERLAAAQRIGQLDIISEQLISTLLSGEAEIINPSICTEGRP</sequence>
<evidence type="ECO:0000313" key="2">
    <source>
        <dbReference type="Proteomes" id="UP001195422"/>
    </source>
</evidence>
<comment type="caution">
    <text evidence="1">The sequence shown here is derived from an EMBL/GenBank/DDBJ whole genome shotgun (WGS) entry which is preliminary data.</text>
</comment>
<protein>
    <submittedName>
        <fullName evidence="1">Uncharacterized protein</fullName>
    </submittedName>
</protein>
<dbReference type="RefSeq" id="WP_188947313.1">
    <property type="nucleotide sequence ID" value="NZ_BMPH01000002.1"/>
</dbReference>
<proteinExistence type="predicted"/>
<gene>
    <name evidence="1" type="ORF">JOF39_000375</name>
</gene>
<keyword evidence="2" id="KW-1185">Reference proteome</keyword>
<accession>A0ABS4XLC0</accession>
<dbReference type="EMBL" id="JAGIOJ010000001">
    <property type="protein sequence ID" value="MBP2397294.1"/>
    <property type="molecule type" value="Genomic_DNA"/>
</dbReference>
<reference evidence="1 2" key="1">
    <citation type="submission" date="2021-03" db="EMBL/GenBank/DDBJ databases">
        <title>Sequencing the genomes of 1000 actinobacteria strains.</title>
        <authorList>
            <person name="Klenk H.-P."/>
        </authorList>
    </citation>
    <scope>NUCLEOTIDE SEQUENCE [LARGE SCALE GENOMIC DNA]</scope>
    <source>
        <strain evidence="1 2">DSM 20168</strain>
    </source>
</reference>